<accession>A0A6N6VNK2</accession>
<organism evidence="2 3">
    <name type="scientific">Silvanigrella paludirubra</name>
    <dbReference type="NCBI Taxonomy" id="2499159"/>
    <lineage>
        <taxon>Bacteria</taxon>
        <taxon>Pseudomonadati</taxon>
        <taxon>Bdellovibrionota</taxon>
        <taxon>Oligoflexia</taxon>
        <taxon>Silvanigrellales</taxon>
        <taxon>Silvanigrellaceae</taxon>
        <taxon>Silvanigrella</taxon>
    </lineage>
</organism>
<name>A0A6N6VNK2_9BACT</name>
<dbReference type="EMBL" id="WFLM01000007">
    <property type="protein sequence ID" value="KAB8036235.1"/>
    <property type="molecule type" value="Genomic_DNA"/>
</dbReference>
<dbReference type="Proteomes" id="UP000437748">
    <property type="component" value="Unassembled WGS sequence"/>
</dbReference>
<gene>
    <name evidence="2" type="ORF">GCL60_15725</name>
</gene>
<evidence type="ECO:0000256" key="1">
    <source>
        <dbReference type="SAM" id="Phobius"/>
    </source>
</evidence>
<keyword evidence="3" id="KW-1185">Reference proteome</keyword>
<keyword evidence="1" id="KW-0812">Transmembrane</keyword>
<feature type="transmembrane region" description="Helical" evidence="1">
    <location>
        <begin position="51"/>
        <end position="71"/>
    </location>
</feature>
<comment type="caution">
    <text evidence="2">The sequence shown here is derived from an EMBL/GenBank/DDBJ whole genome shotgun (WGS) entry which is preliminary data.</text>
</comment>
<keyword evidence="1" id="KW-1133">Transmembrane helix</keyword>
<reference evidence="2 3" key="1">
    <citation type="submission" date="2019-10" db="EMBL/GenBank/DDBJ databases">
        <title>New species of Slilvanegrellaceae.</title>
        <authorList>
            <person name="Pitt A."/>
            <person name="Hahn M.W."/>
        </authorList>
    </citation>
    <scope>NUCLEOTIDE SEQUENCE [LARGE SCALE GENOMIC DNA]</scope>
    <source>
        <strain evidence="2 3">SP-Ram-0.45-NSY-1</strain>
    </source>
</reference>
<dbReference type="AlphaFoldDB" id="A0A6N6VNK2"/>
<keyword evidence="1" id="KW-0472">Membrane</keyword>
<evidence type="ECO:0000313" key="3">
    <source>
        <dbReference type="Proteomes" id="UP000437748"/>
    </source>
</evidence>
<sequence>MNLEKKEDNSNSENFKKELIDNIKEKSSHPCVIEANWKEKAFKVICSTPQLIIISLSAIIIFLLKILHTFLHTIHLIKK</sequence>
<proteinExistence type="predicted"/>
<evidence type="ECO:0000313" key="2">
    <source>
        <dbReference type="EMBL" id="KAB8036235.1"/>
    </source>
</evidence>
<protein>
    <submittedName>
        <fullName evidence="2">Uncharacterized protein</fullName>
    </submittedName>
</protein>
<dbReference type="RefSeq" id="WP_153421704.1">
    <property type="nucleotide sequence ID" value="NZ_WFLM01000007.1"/>
</dbReference>